<feature type="domain" description="Multidrug resistance protein MdtA-like barrel-sandwich hybrid" evidence="5">
    <location>
        <begin position="89"/>
        <end position="223"/>
    </location>
</feature>
<keyword evidence="9" id="KW-1185">Reference proteome</keyword>
<reference evidence="8 9" key="1">
    <citation type="journal article" date="2012" name="J. Bacteriol.">
        <title>Genome Sequence of the Filamentous Bacterium Fibrisoma limi BUZ 3T.</title>
        <authorList>
            <person name="Filippini M."/>
            <person name="Qi W."/>
            <person name="Jaenicke S."/>
            <person name="Goesmann A."/>
            <person name="Smits T.H."/>
            <person name="Bagheri H.C."/>
        </authorList>
    </citation>
    <scope>NUCLEOTIDE SEQUENCE [LARGE SCALE GENOMIC DNA]</scope>
    <source>
        <strain evidence="9">BUZ 3T</strain>
    </source>
</reference>
<dbReference type="SUPFAM" id="SSF111369">
    <property type="entry name" value="HlyD-like secretion proteins"/>
    <property type="match status" value="1"/>
</dbReference>
<feature type="coiled-coil region" evidence="3">
    <location>
        <begin position="126"/>
        <end position="187"/>
    </location>
</feature>
<gene>
    <name evidence="8" type="ORF">BN8_03787</name>
</gene>
<dbReference type="GO" id="GO:0022857">
    <property type="term" value="F:transmembrane transporter activity"/>
    <property type="evidence" value="ECO:0007669"/>
    <property type="project" value="InterPro"/>
</dbReference>
<feature type="domain" description="Multidrug resistance protein MdtA-like beta-barrel" evidence="6">
    <location>
        <begin position="238"/>
        <end position="314"/>
    </location>
</feature>
<dbReference type="InterPro" id="IPR006143">
    <property type="entry name" value="RND_pump_MFP"/>
</dbReference>
<evidence type="ECO:0000256" key="2">
    <source>
        <dbReference type="ARBA" id="ARBA00009477"/>
    </source>
</evidence>
<evidence type="ECO:0000259" key="7">
    <source>
        <dbReference type="Pfam" id="PF25967"/>
    </source>
</evidence>
<dbReference type="STRING" id="1185876.BN8_03787"/>
<dbReference type="Pfam" id="PF25917">
    <property type="entry name" value="BSH_RND"/>
    <property type="match status" value="1"/>
</dbReference>
<dbReference type="Pfam" id="PF25876">
    <property type="entry name" value="HH_MFP_RND"/>
    <property type="match status" value="1"/>
</dbReference>
<keyword evidence="3" id="KW-0175">Coiled coil</keyword>
<dbReference type="eggNOG" id="COG0845">
    <property type="taxonomic scope" value="Bacteria"/>
</dbReference>
<dbReference type="Proteomes" id="UP000009309">
    <property type="component" value="Unassembled WGS sequence"/>
</dbReference>
<evidence type="ECO:0000256" key="1">
    <source>
        <dbReference type="ARBA" id="ARBA00004196"/>
    </source>
</evidence>
<dbReference type="InterPro" id="IPR058624">
    <property type="entry name" value="MdtA-like_HH"/>
</dbReference>
<dbReference type="Gene3D" id="1.10.287.470">
    <property type="entry name" value="Helix hairpin bin"/>
    <property type="match status" value="1"/>
</dbReference>
<comment type="subcellular location">
    <subcellularLocation>
        <location evidence="1">Cell envelope</location>
    </subcellularLocation>
</comment>
<dbReference type="EMBL" id="CAIT01000007">
    <property type="protein sequence ID" value="CCH54599.1"/>
    <property type="molecule type" value="Genomic_DNA"/>
</dbReference>
<dbReference type="Pfam" id="PF25944">
    <property type="entry name" value="Beta-barrel_RND"/>
    <property type="match status" value="1"/>
</dbReference>
<dbReference type="NCBIfam" id="TIGR01730">
    <property type="entry name" value="RND_mfp"/>
    <property type="match status" value="1"/>
</dbReference>
<accession>I2GL23</accession>
<dbReference type="PANTHER" id="PTHR30158:SF23">
    <property type="entry name" value="MULTIDRUG RESISTANCE PROTEIN MEXA"/>
    <property type="match status" value="1"/>
</dbReference>
<evidence type="ECO:0000259" key="4">
    <source>
        <dbReference type="Pfam" id="PF25876"/>
    </source>
</evidence>
<dbReference type="GO" id="GO:0046677">
    <property type="term" value="P:response to antibiotic"/>
    <property type="evidence" value="ECO:0007669"/>
    <property type="project" value="TreeGrafter"/>
</dbReference>
<proteinExistence type="inferred from homology"/>
<dbReference type="AlphaFoldDB" id="I2GL23"/>
<feature type="domain" description="Multidrug resistance protein MdtA-like alpha-helical hairpin" evidence="4">
    <location>
        <begin position="129"/>
        <end position="198"/>
    </location>
</feature>
<name>I2GL23_9BACT</name>
<dbReference type="PANTHER" id="PTHR30158">
    <property type="entry name" value="ACRA/E-RELATED COMPONENT OF DRUG EFFLUX TRANSPORTER"/>
    <property type="match status" value="1"/>
</dbReference>
<dbReference type="InterPro" id="IPR058627">
    <property type="entry name" value="MdtA-like_C"/>
</dbReference>
<dbReference type="GO" id="GO:0005886">
    <property type="term" value="C:plasma membrane"/>
    <property type="evidence" value="ECO:0007669"/>
    <property type="project" value="TreeGrafter"/>
</dbReference>
<dbReference type="Gene3D" id="2.40.30.170">
    <property type="match status" value="1"/>
</dbReference>
<dbReference type="Pfam" id="PF25967">
    <property type="entry name" value="RND-MFP_C"/>
    <property type="match status" value="1"/>
</dbReference>
<comment type="similarity">
    <text evidence="2">Belongs to the membrane fusion protein (MFP) (TC 8.A.1) family.</text>
</comment>
<sequence>MGACAGTVQSIISHLSNHMRIHIARPALVRQFNTLVLSVFSAVSLLTACSSSEQKQEQAKTETYPVIQPVVTDTLYTKEYVADVQAVQNVEIRSRIEGYLDRIHVDEGAFVRKGQLLFSVNNPAYREELIKAQASLKNAIAEAKAAEVELKSVSILIGKKIVSPIEQEKAEAKVAALQARIDEARTAATGAKLKLALTQIRAPFDGIVDRIPNKAGSLVDEGTLLTTLSDNRQVFAYFNVPENEYLDFVTARDAVRKSPVSLILANDQVHASRGNIEKIDGQIDRATGNIAFRARFANPGNLLKHGASGKVRMNQSLTGALLIPQKAAFELQDKLFVFVVGTDNKVHMRSIVPKLRLPQLYVVESGLSASDRILYEGIQTVKEGDQIEPQLLPAPQFMAQLVNQ</sequence>
<evidence type="ECO:0000313" key="9">
    <source>
        <dbReference type="Proteomes" id="UP000009309"/>
    </source>
</evidence>
<organism evidence="8 9">
    <name type="scientific">Fibrisoma limi BUZ 3</name>
    <dbReference type="NCBI Taxonomy" id="1185876"/>
    <lineage>
        <taxon>Bacteria</taxon>
        <taxon>Pseudomonadati</taxon>
        <taxon>Bacteroidota</taxon>
        <taxon>Cytophagia</taxon>
        <taxon>Cytophagales</taxon>
        <taxon>Spirosomataceae</taxon>
        <taxon>Fibrisoma</taxon>
    </lineage>
</organism>
<evidence type="ECO:0000256" key="3">
    <source>
        <dbReference type="SAM" id="Coils"/>
    </source>
</evidence>
<dbReference type="Gene3D" id="2.40.50.100">
    <property type="match status" value="1"/>
</dbReference>
<evidence type="ECO:0000259" key="5">
    <source>
        <dbReference type="Pfam" id="PF25917"/>
    </source>
</evidence>
<dbReference type="InterPro" id="IPR058625">
    <property type="entry name" value="MdtA-like_BSH"/>
</dbReference>
<dbReference type="InterPro" id="IPR058626">
    <property type="entry name" value="MdtA-like_b-barrel"/>
</dbReference>
<feature type="domain" description="Multidrug resistance protein MdtA-like C-terminal permuted SH3" evidence="7">
    <location>
        <begin position="320"/>
        <end position="380"/>
    </location>
</feature>
<dbReference type="Gene3D" id="2.40.420.20">
    <property type="match status" value="1"/>
</dbReference>
<protein>
    <submittedName>
        <fullName evidence="8">Membrane fusion protein</fullName>
    </submittedName>
</protein>
<evidence type="ECO:0000313" key="8">
    <source>
        <dbReference type="EMBL" id="CCH54599.1"/>
    </source>
</evidence>
<evidence type="ECO:0000259" key="6">
    <source>
        <dbReference type="Pfam" id="PF25944"/>
    </source>
</evidence>
<dbReference type="GO" id="GO:0030313">
    <property type="term" value="C:cell envelope"/>
    <property type="evidence" value="ECO:0007669"/>
    <property type="project" value="UniProtKB-SubCell"/>
</dbReference>
<comment type="caution">
    <text evidence="8">The sequence shown here is derived from an EMBL/GenBank/DDBJ whole genome shotgun (WGS) entry which is preliminary data.</text>
</comment>